<comment type="similarity">
    <text evidence="1">Belongs to the aspartyl/asparaginyl beta-hydroxylase family.</text>
</comment>
<proteinExistence type="inferred from homology"/>
<evidence type="ECO:0000256" key="4">
    <source>
        <dbReference type="SAM" id="Phobius"/>
    </source>
</evidence>
<feature type="transmembrane region" description="Helical" evidence="4">
    <location>
        <begin position="6"/>
        <end position="23"/>
    </location>
</feature>
<keyword evidence="4" id="KW-0812">Transmembrane</keyword>
<name>A0A0B4XJ26_9GAMM</name>
<dbReference type="GO" id="GO:0051213">
    <property type="term" value="F:dioxygenase activity"/>
    <property type="evidence" value="ECO:0007669"/>
    <property type="project" value="UniProtKB-KW"/>
</dbReference>
<dbReference type="PANTHER" id="PTHR46332:SF5">
    <property type="entry name" value="ASPARTATE BETA-HYDROXYLASE DOMAIN CONTAINING 2"/>
    <property type="match status" value="1"/>
</dbReference>
<keyword evidence="7" id="KW-1185">Reference proteome</keyword>
<reference evidence="6 7" key="1">
    <citation type="journal article" date="2012" name="J. Bacteriol.">
        <title>Genome sequence of an alkane-degrading bacterium, Alcanivorax pacificus type strain W11-5, isolated from deep sea sediment.</title>
        <authorList>
            <person name="Lai Q."/>
            <person name="Shao Z."/>
        </authorList>
    </citation>
    <scope>NUCLEOTIDE SEQUENCE [LARGE SCALE GENOMIC DNA]</scope>
    <source>
        <strain evidence="6 7">W11-5</strain>
    </source>
</reference>
<gene>
    <name evidence="6" type="ORF">S7S_00720</name>
</gene>
<dbReference type="KEGG" id="apac:S7S_00720"/>
<dbReference type="InterPro" id="IPR027443">
    <property type="entry name" value="IPNS-like_sf"/>
</dbReference>
<evidence type="ECO:0000256" key="3">
    <source>
        <dbReference type="ARBA" id="ARBA00023002"/>
    </source>
</evidence>
<dbReference type="Gene3D" id="2.60.120.330">
    <property type="entry name" value="B-lactam Antibiotic, Isopenicillin N Synthase, Chain"/>
    <property type="match status" value="1"/>
</dbReference>
<dbReference type="Proteomes" id="UP000006764">
    <property type="component" value="Chromosome"/>
</dbReference>
<accession>A0A0B4XJ26</accession>
<dbReference type="SUPFAM" id="SSF51197">
    <property type="entry name" value="Clavaminate synthase-like"/>
    <property type="match status" value="1"/>
</dbReference>
<evidence type="ECO:0000256" key="1">
    <source>
        <dbReference type="ARBA" id="ARBA00007730"/>
    </source>
</evidence>
<dbReference type="InterPro" id="IPR051821">
    <property type="entry name" value="Asp/Asn_beta-hydroxylase"/>
</dbReference>
<keyword evidence="4" id="KW-1133">Transmembrane helix</keyword>
<dbReference type="RefSeq" id="WP_008739187.1">
    <property type="nucleotide sequence ID" value="NZ_CP004387.1"/>
</dbReference>
<organism evidence="6 7">
    <name type="scientific">Isoalcanivorax pacificus W11-5</name>
    <dbReference type="NCBI Taxonomy" id="391936"/>
    <lineage>
        <taxon>Bacteria</taxon>
        <taxon>Pseudomonadati</taxon>
        <taxon>Pseudomonadota</taxon>
        <taxon>Gammaproteobacteria</taxon>
        <taxon>Oceanospirillales</taxon>
        <taxon>Alcanivoracaceae</taxon>
        <taxon>Isoalcanivorax</taxon>
    </lineage>
</organism>
<evidence type="ECO:0000256" key="2">
    <source>
        <dbReference type="ARBA" id="ARBA00022964"/>
    </source>
</evidence>
<evidence type="ECO:0000313" key="6">
    <source>
        <dbReference type="EMBL" id="AJD46568.1"/>
    </source>
</evidence>
<dbReference type="OrthoDB" id="21665at2"/>
<sequence>MSVILAALAIYIGSILFIHWRCANTLNLKRQLTDFSTFMVPFNLPAYLLSKVPTTPRVGHEHFPELKILNDNWEVIRDEALALYAHGHIATKEDLPASSFYKDNRWKSFYLKLYDNDIPSARELAPKTLALIEQVPYMNIALFAVLMPGKKLNKHHDPFAYTLRYSLGLSTPNDPGCGLFVNDADYVWRDGDSIIFDETYLHHAYNNTDTPRIILMTDVDRPMHSRLVQRVYYGFGWLFNRLFAVDNLDTRYSGIGNRVGKYVLAYKNWLKRIKKRNRTVYTVGKWAVILGVLGLGARALL</sequence>
<feature type="transmembrane region" description="Helical" evidence="4">
    <location>
        <begin position="280"/>
        <end position="300"/>
    </location>
</feature>
<dbReference type="InterPro" id="IPR007803">
    <property type="entry name" value="Asp/Arg/Pro-Hydrxlase"/>
</dbReference>
<evidence type="ECO:0000313" key="7">
    <source>
        <dbReference type="Proteomes" id="UP000006764"/>
    </source>
</evidence>
<dbReference type="PANTHER" id="PTHR46332">
    <property type="entry name" value="ASPARTATE BETA-HYDROXYLASE DOMAIN-CONTAINING PROTEIN 2"/>
    <property type="match status" value="1"/>
</dbReference>
<feature type="domain" description="Aspartyl/asparaginy/proline hydroxylase" evidence="5">
    <location>
        <begin position="71"/>
        <end position="222"/>
    </location>
</feature>
<evidence type="ECO:0000259" key="5">
    <source>
        <dbReference type="Pfam" id="PF05118"/>
    </source>
</evidence>
<protein>
    <submittedName>
        <fullName evidence="6">Peptide-aspartate beta-dioxygenase</fullName>
    </submittedName>
</protein>
<dbReference type="EMBL" id="CP004387">
    <property type="protein sequence ID" value="AJD46568.1"/>
    <property type="molecule type" value="Genomic_DNA"/>
</dbReference>
<dbReference type="AlphaFoldDB" id="A0A0B4XJ26"/>
<keyword evidence="2 6" id="KW-0223">Dioxygenase</keyword>
<dbReference type="HOGENOM" id="CLU_927100_0_0_6"/>
<dbReference type="Pfam" id="PF05118">
    <property type="entry name" value="Asp_Arg_Hydrox"/>
    <property type="match status" value="1"/>
</dbReference>
<keyword evidence="4" id="KW-0472">Membrane</keyword>
<dbReference type="STRING" id="391936.S7S_00720"/>
<keyword evidence="3" id="KW-0560">Oxidoreductase</keyword>